<dbReference type="EnsemblPlants" id="HORVU.MOREX.r3.2HG0177280.1">
    <property type="protein sequence ID" value="HORVU.MOREX.r3.2HG0177280.1.CDS1"/>
    <property type="gene ID" value="HORVU.MOREX.r3.2HG0177280"/>
</dbReference>
<proteinExistence type="predicted"/>
<accession>A0A8I6WU20</accession>
<sequence length="68" mass="7946">MPPPLFNAMKRKGFCVFSKKKVLDLLMLTYPICLELLLRKREGTFLLSLKNISFANLKDKSKRQSTFH</sequence>
<reference evidence="1" key="2">
    <citation type="submission" date="2020-10" db="EMBL/GenBank/DDBJ databases">
        <authorList>
            <person name="Scholz U."/>
            <person name="Mascher M."/>
            <person name="Fiebig A."/>
        </authorList>
    </citation>
    <scope>NUCLEOTIDE SEQUENCE [LARGE SCALE GENOMIC DNA]</scope>
    <source>
        <strain evidence="1">cv. Morex</strain>
    </source>
</reference>
<protein>
    <submittedName>
        <fullName evidence="1">Uncharacterized protein</fullName>
    </submittedName>
</protein>
<reference evidence="2" key="1">
    <citation type="journal article" date="2012" name="Nature">
        <title>A physical, genetic and functional sequence assembly of the barley genome.</title>
        <authorList>
            <consortium name="The International Barley Genome Sequencing Consortium"/>
            <person name="Mayer K.F."/>
            <person name="Waugh R."/>
            <person name="Brown J.W."/>
            <person name="Schulman A."/>
            <person name="Langridge P."/>
            <person name="Platzer M."/>
            <person name="Fincher G.B."/>
            <person name="Muehlbauer G.J."/>
            <person name="Sato K."/>
            <person name="Close T.J."/>
            <person name="Wise R.P."/>
            <person name="Stein N."/>
        </authorList>
    </citation>
    <scope>NUCLEOTIDE SEQUENCE [LARGE SCALE GENOMIC DNA]</scope>
    <source>
        <strain evidence="2">cv. Morex</strain>
    </source>
</reference>
<evidence type="ECO:0000313" key="1">
    <source>
        <dbReference type="EnsemblPlants" id="HORVU.MOREX.r3.2HG0177280.1.CDS1"/>
    </source>
</evidence>
<dbReference type="Proteomes" id="UP000011116">
    <property type="component" value="Chromosome 2H"/>
</dbReference>
<dbReference type="AlphaFoldDB" id="A0A8I6WU20"/>
<organism evidence="1 2">
    <name type="scientific">Hordeum vulgare subsp. vulgare</name>
    <name type="common">Domesticated barley</name>
    <dbReference type="NCBI Taxonomy" id="112509"/>
    <lineage>
        <taxon>Eukaryota</taxon>
        <taxon>Viridiplantae</taxon>
        <taxon>Streptophyta</taxon>
        <taxon>Embryophyta</taxon>
        <taxon>Tracheophyta</taxon>
        <taxon>Spermatophyta</taxon>
        <taxon>Magnoliopsida</taxon>
        <taxon>Liliopsida</taxon>
        <taxon>Poales</taxon>
        <taxon>Poaceae</taxon>
        <taxon>BOP clade</taxon>
        <taxon>Pooideae</taxon>
        <taxon>Triticodae</taxon>
        <taxon>Triticeae</taxon>
        <taxon>Hordeinae</taxon>
        <taxon>Hordeum</taxon>
    </lineage>
</organism>
<evidence type="ECO:0000313" key="2">
    <source>
        <dbReference type="Proteomes" id="UP000011116"/>
    </source>
</evidence>
<dbReference type="Gramene" id="HORVU.MOREX.r3.2HG0177280.1">
    <property type="protein sequence ID" value="HORVU.MOREX.r3.2HG0177280.1.CDS1"/>
    <property type="gene ID" value="HORVU.MOREX.r3.2HG0177280"/>
</dbReference>
<name>A0A8I6WU20_HORVV</name>
<keyword evidence="2" id="KW-1185">Reference proteome</keyword>
<reference evidence="1" key="3">
    <citation type="submission" date="2022-01" db="UniProtKB">
        <authorList>
            <consortium name="EnsemblPlants"/>
        </authorList>
    </citation>
    <scope>IDENTIFICATION</scope>
    <source>
        <strain evidence="1">subsp. vulgare</strain>
    </source>
</reference>
<dbReference type="Gramene" id="HORVU.MOREX.r2.2HG0146680.1">
    <property type="protein sequence ID" value="HORVU.MOREX.r2.2HG0146680.1.CDS.1"/>
    <property type="gene ID" value="HORVU.MOREX.r2.2HG0146680"/>
</dbReference>